<proteinExistence type="inferred from homology"/>
<dbReference type="InterPro" id="IPR000727">
    <property type="entry name" value="T_SNARE_dom"/>
</dbReference>
<evidence type="ECO:0000313" key="5">
    <source>
        <dbReference type="Ensembl" id="ENSMMOP00000027870.1"/>
    </source>
</evidence>
<dbReference type="Pfam" id="PF00804">
    <property type="entry name" value="Syntaxin"/>
    <property type="match status" value="1"/>
</dbReference>
<dbReference type="Gene3D" id="1.20.58.70">
    <property type="match status" value="1"/>
</dbReference>
<dbReference type="GO" id="GO:0006886">
    <property type="term" value="P:intracellular protein transport"/>
    <property type="evidence" value="ECO:0007669"/>
    <property type="project" value="TreeGrafter"/>
</dbReference>
<sequence>GKVLTAAVSFRPPREPGDVSVRVCVQVGEVRSLLEQISGQAAEVERRHGAILSSPEPDQSEYTELPARRSSGVSAGTRCDTTRRLSGHVLRLAAVRRTHLLSRSVQQVCHLTRCFADVMRKHQAAQSCFREKLKAQIQRQLEIVNKVTTDEELEELLHRDNLAIGSDASSRALSEIQSRYQDIVRLESSVRELHEVFVDAAVLLEIQGEMLNNIERNVSGAAEYVQVSKAETHKAVTYKKNPYKVASLPGFLKSFKKKTRAQTGPDPSDQDQD</sequence>
<dbReference type="Ensembl" id="ENSMMOT00000028343.1">
    <property type="protein sequence ID" value="ENSMMOP00000027870.1"/>
    <property type="gene ID" value="ENSMMOG00000021063.1"/>
</dbReference>
<dbReference type="GO" id="GO:0031629">
    <property type="term" value="P:synaptic vesicle fusion to presynaptic active zone membrane"/>
    <property type="evidence" value="ECO:0007669"/>
    <property type="project" value="TreeGrafter"/>
</dbReference>
<comment type="similarity">
    <text evidence="1">Belongs to the syntaxin family.</text>
</comment>
<protein>
    <recommendedName>
        <fullName evidence="4">t-SNARE coiled-coil homology domain-containing protein</fullName>
    </recommendedName>
</protein>
<evidence type="ECO:0000256" key="2">
    <source>
        <dbReference type="ARBA" id="ARBA00023054"/>
    </source>
</evidence>
<dbReference type="GO" id="GO:0005484">
    <property type="term" value="F:SNAP receptor activity"/>
    <property type="evidence" value="ECO:0007669"/>
    <property type="project" value="TreeGrafter"/>
</dbReference>
<keyword evidence="6" id="KW-1185">Reference proteome</keyword>
<dbReference type="GO" id="GO:0048278">
    <property type="term" value="P:vesicle docking"/>
    <property type="evidence" value="ECO:0007669"/>
    <property type="project" value="TreeGrafter"/>
</dbReference>
<dbReference type="SUPFAM" id="SSF47661">
    <property type="entry name" value="t-snare proteins"/>
    <property type="match status" value="1"/>
</dbReference>
<dbReference type="AlphaFoldDB" id="A0A3Q3XG69"/>
<keyword evidence="2" id="KW-0175">Coiled coil</keyword>
<name>A0A3Q3XG69_MOLML</name>
<reference evidence="5" key="1">
    <citation type="submission" date="2025-08" db="UniProtKB">
        <authorList>
            <consortium name="Ensembl"/>
        </authorList>
    </citation>
    <scope>IDENTIFICATION</scope>
</reference>
<dbReference type="GO" id="GO:0000149">
    <property type="term" value="F:SNARE binding"/>
    <property type="evidence" value="ECO:0007669"/>
    <property type="project" value="TreeGrafter"/>
</dbReference>
<dbReference type="PANTHER" id="PTHR19957">
    <property type="entry name" value="SYNTAXIN"/>
    <property type="match status" value="1"/>
</dbReference>
<feature type="region of interest" description="Disordered" evidence="3">
    <location>
        <begin position="47"/>
        <end position="77"/>
    </location>
</feature>
<dbReference type="PANTHER" id="PTHR19957:SF36">
    <property type="entry name" value="SYNTAXIN-2"/>
    <property type="match status" value="1"/>
</dbReference>
<feature type="domain" description="T-SNARE coiled-coil homology" evidence="4">
    <location>
        <begin position="173"/>
        <end position="235"/>
    </location>
</feature>
<dbReference type="InterPro" id="IPR010989">
    <property type="entry name" value="SNARE"/>
</dbReference>
<reference evidence="5" key="2">
    <citation type="submission" date="2025-09" db="UniProtKB">
        <authorList>
            <consortium name="Ensembl"/>
        </authorList>
    </citation>
    <scope>IDENTIFICATION</scope>
</reference>
<evidence type="ECO:0000259" key="4">
    <source>
        <dbReference type="PROSITE" id="PS50192"/>
    </source>
</evidence>
<dbReference type="GO" id="GO:0008021">
    <property type="term" value="C:synaptic vesicle"/>
    <property type="evidence" value="ECO:0007669"/>
    <property type="project" value="TreeGrafter"/>
</dbReference>
<evidence type="ECO:0000256" key="1">
    <source>
        <dbReference type="ARBA" id="ARBA00009063"/>
    </source>
</evidence>
<dbReference type="InterPro" id="IPR045242">
    <property type="entry name" value="Syntaxin"/>
</dbReference>
<dbReference type="GO" id="GO:0048787">
    <property type="term" value="C:presynaptic active zone membrane"/>
    <property type="evidence" value="ECO:0007669"/>
    <property type="project" value="TreeGrafter"/>
</dbReference>
<evidence type="ECO:0000256" key="3">
    <source>
        <dbReference type="SAM" id="MobiDB-lite"/>
    </source>
</evidence>
<dbReference type="InterPro" id="IPR006011">
    <property type="entry name" value="Syntaxin_N"/>
</dbReference>
<organism evidence="5 6">
    <name type="scientific">Mola mola</name>
    <name type="common">Ocean sunfish</name>
    <name type="synonym">Tetraodon mola</name>
    <dbReference type="NCBI Taxonomy" id="94237"/>
    <lineage>
        <taxon>Eukaryota</taxon>
        <taxon>Metazoa</taxon>
        <taxon>Chordata</taxon>
        <taxon>Craniata</taxon>
        <taxon>Vertebrata</taxon>
        <taxon>Euteleostomi</taxon>
        <taxon>Actinopterygii</taxon>
        <taxon>Neopterygii</taxon>
        <taxon>Teleostei</taxon>
        <taxon>Neoteleostei</taxon>
        <taxon>Acanthomorphata</taxon>
        <taxon>Eupercaria</taxon>
        <taxon>Tetraodontiformes</taxon>
        <taxon>Molidae</taxon>
        <taxon>Mola</taxon>
    </lineage>
</organism>
<dbReference type="PROSITE" id="PS50192">
    <property type="entry name" value="T_SNARE"/>
    <property type="match status" value="1"/>
</dbReference>
<evidence type="ECO:0000313" key="6">
    <source>
        <dbReference type="Proteomes" id="UP000261620"/>
    </source>
</evidence>
<accession>A0A3Q3XG69</accession>
<dbReference type="GO" id="GO:0031201">
    <property type="term" value="C:SNARE complex"/>
    <property type="evidence" value="ECO:0007669"/>
    <property type="project" value="TreeGrafter"/>
</dbReference>
<dbReference type="SMART" id="SM00397">
    <property type="entry name" value="t_SNARE"/>
    <property type="match status" value="1"/>
</dbReference>
<dbReference type="Proteomes" id="UP000261620">
    <property type="component" value="Unplaced"/>
</dbReference>